<dbReference type="Proteomes" id="UP001201873">
    <property type="component" value="Unassembled WGS sequence"/>
</dbReference>
<accession>A0ABT0K5E4</accession>
<reference evidence="2 3" key="1">
    <citation type="submission" date="2022-04" db="EMBL/GenBank/DDBJ databases">
        <title>Genome diversity in the genus Frankia.</title>
        <authorList>
            <person name="Carlos-Shanley C."/>
            <person name="Hahn D."/>
        </authorList>
    </citation>
    <scope>NUCLEOTIDE SEQUENCE [LARGE SCALE GENOMIC DNA]</scope>
    <source>
        <strain evidence="2 3">Ag45/Mut15</strain>
    </source>
</reference>
<dbReference type="SUPFAM" id="SSF51735">
    <property type="entry name" value="NAD(P)-binding Rossmann-fold domains"/>
    <property type="match status" value="1"/>
</dbReference>
<protein>
    <submittedName>
        <fullName evidence="2">SDR family oxidoreductase</fullName>
    </submittedName>
</protein>
<dbReference type="EMBL" id="JALKFT010000042">
    <property type="protein sequence ID" value="MCK9878727.1"/>
    <property type="molecule type" value="Genomic_DNA"/>
</dbReference>
<dbReference type="PANTHER" id="PTHR42879">
    <property type="entry name" value="3-OXOACYL-(ACYL-CARRIER-PROTEIN) REDUCTASE"/>
    <property type="match status" value="1"/>
</dbReference>
<dbReference type="InterPro" id="IPR002347">
    <property type="entry name" value="SDR_fam"/>
</dbReference>
<dbReference type="InterPro" id="IPR036291">
    <property type="entry name" value="NAD(P)-bd_dom_sf"/>
</dbReference>
<evidence type="ECO:0000256" key="1">
    <source>
        <dbReference type="ARBA" id="ARBA00006484"/>
    </source>
</evidence>
<dbReference type="InterPro" id="IPR050259">
    <property type="entry name" value="SDR"/>
</dbReference>
<keyword evidence="3" id="KW-1185">Reference proteome</keyword>
<organism evidence="2 3">
    <name type="scientific">Frankia umida</name>
    <dbReference type="NCBI Taxonomy" id="573489"/>
    <lineage>
        <taxon>Bacteria</taxon>
        <taxon>Bacillati</taxon>
        <taxon>Actinomycetota</taxon>
        <taxon>Actinomycetes</taxon>
        <taxon>Frankiales</taxon>
        <taxon>Frankiaceae</taxon>
        <taxon>Frankia</taxon>
    </lineage>
</organism>
<dbReference type="CDD" id="cd05233">
    <property type="entry name" value="SDR_c"/>
    <property type="match status" value="1"/>
</dbReference>
<sequence length="261" mass="28013">MSGGRLEGKVAIITGASTGLGPVMAKLFVEQGAKVLLSARREELVLEAAAACGPNAIGIRTDVTKEDEVIAMVARAVKEFGQVDIMCNNAAAPGKDTFIWEQTLENWNSTIAIDVTAAMLCTREVLKQSMLERRSGVILNFSSTASYAAMPRKSHYVMAKTGLRALTKSVANEVGEYGIRCNCVVPGSIDTELYRNWVRRTAAELGISYEERRAQTLANTALRDISSTLDVANFALFLASDEARTITGQSIPVDAGGIYVG</sequence>
<dbReference type="InterPro" id="IPR020904">
    <property type="entry name" value="Sc_DH/Rdtase_CS"/>
</dbReference>
<gene>
    <name evidence="2" type="ORF">MXD59_23690</name>
</gene>
<dbReference type="PRINTS" id="PR00081">
    <property type="entry name" value="GDHRDH"/>
</dbReference>
<name>A0ABT0K5E4_9ACTN</name>
<dbReference type="PROSITE" id="PS00061">
    <property type="entry name" value="ADH_SHORT"/>
    <property type="match status" value="1"/>
</dbReference>
<dbReference type="Pfam" id="PF13561">
    <property type="entry name" value="adh_short_C2"/>
    <property type="match status" value="1"/>
</dbReference>
<dbReference type="Gene3D" id="3.40.50.720">
    <property type="entry name" value="NAD(P)-binding Rossmann-like Domain"/>
    <property type="match status" value="1"/>
</dbReference>
<comment type="caution">
    <text evidence="2">The sequence shown here is derived from an EMBL/GenBank/DDBJ whole genome shotgun (WGS) entry which is preliminary data.</text>
</comment>
<comment type="similarity">
    <text evidence="1">Belongs to the short-chain dehydrogenases/reductases (SDR) family.</text>
</comment>
<dbReference type="PRINTS" id="PR00080">
    <property type="entry name" value="SDRFAMILY"/>
</dbReference>
<dbReference type="RefSeq" id="WP_248813432.1">
    <property type="nucleotide sequence ID" value="NZ_JALKFT010000042.1"/>
</dbReference>
<evidence type="ECO:0000313" key="3">
    <source>
        <dbReference type="Proteomes" id="UP001201873"/>
    </source>
</evidence>
<evidence type="ECO:0000313" key="2">
    <source>
        <dbReference type="EMBL" id="MCK9878727.1"/>
    </source>
</evidence>
<proteinExistence type="inferred from homology"/>